<keyword evidence="4" id="KW-0410">Iron transport</keyword>
<comment type="caution">
    <text evidence="16">The sequence shown here is derived from an EMBL/GenBank/DDBJ whole genome shotgun (WGS) entry which is preliminary data.</text>
</comment>
<dbReference type="PATRIC" id="fig|1329909.3.peg.1360"/>
<feature type="domain" description="TonB-dependent receptor plug" evidence="15">
    <location>
        <begin position="53"/>
        <end position="164"/>
    </location>
</feature>
<dbReference type="Pfam" id="PF00593">
    <property type="entry name" value="TonB_dep_Rec_b-barrel"/>
    <property type="match status" value="1"/>
</dbReference>
<keyword evidence="6" id="KW-0408">Iron</keyword>
<evidence type="ECO:0000256" key="2">
    <source>
        <dbReference type="ARBA" id="ARBA00022448"/>
    </source>
</evidence>
<evidence type="ECO:0000256" key="4">
    <source>
        <dbReference type="ARBA" id="ARBA00022496"/>
    </source>
</evidence>
<evidence type="ECO:0000313" key="17">
    <source>
        <dbReference type="Proteomes" id="UP000015525"/>
    </source>
</evidence>
<evidence type="ECO:0000256" key="5">
    <source>
        <dbReference type="ARBA" id="ARBA00022692"/>
    </source>
</evidence>
<dbReference type="PROSITE" id="PS52016">
    <property type="entry name" value="TONB_DEPENDENT_REC_3"/>
    <property type="match status" value="1"/>
</dbReference>
<proteinExistence type="inferred from homology"/>
<evidence type="ECO:0000256" key="3">
    <source>
        <dbReference type="ARBA" id="ARBA00022452"/>
    </source>
</evidence>
<dbReference type="InterPro" id="IPR039426">
    <property type="entry name" value="TonB-dep_rcpt-like"/>
</dbReference>
<dbReference type="InterPro" id="IPR036942">
    <property type="entry name" value="Beta-barrel_TonB_sf"/>
</dbReference>
<dbReference type="InterPro" id="IPR012910">
    <property type="entry name" value="Plug_dom"/>
</dbReference>
<evidence type="ECO:0000256" key="8">
    <source>
        <dbReference type="ARBA" id="ARBA00023077"/>
    </source>
</evidence>
<organism evidence="16 17">
    <name type="scientific">Sphingobium quisquiliarum P25</name>
    <dbReference type="NCBI Taxonomy" id="1329909"/>
    <lineage>
        <taxon>Bacteria</taxon>
        <taxon>Pseudomonadati</taxon>
        <taxon>Pseudomonadota</taxon>
        <taxon>Alphaproteobacteria</taxon>
        <taxon>Sphingomonadales</taxon>
        <taxon>Sphingomonadaceae</taxon>
        <taxon>Sphingobium</taxon>
    </lineage>
</organism>
<feature type="chain" id="PRO_5004565173" description="TonB-denpendent receptor" evidence="13">
    <location>
        <begin position="30"/>
        <end position="830"/>
    </location>
</feature>
<reference evidence="16 17" key="1">
    <citation type="journal article" date="2013" name="Genome Announc.">
        <title>Draft Genome Sequence of Sphingobium quisquiliarum Strain P25T, a Novel Hexachlorocyclohexane (HCH)-Degrading Bacterium Isolated from an HCH Dumpsite.</title>
        <authorList>
            <person name="Kumar Singh A."/>
            <person name="Sangwan N."/>
            <person name="Sharma A."/>
            <person name="Gupta V."/>
            <person name="Khurana J.P."/>
            <person name="Lal R."/>
        </authorList>
    </citation>
    <scope>NUCLEOTIDE SEQUENCE [LARGE SCALE GENOMIC DNA]</scope>
    <source>
        <strain evidence="16 17">P25</strain>
    </source>
</reference>
<dbReference type="PANTHER" id="PTHR32552:SF81">
    <property type="entry name" value="TONB-DEPENDENT OUTER MEMBRANE RECEPTOR"/>
    <property type="match status" value="1"/>
</dbReference>
<evidence type="ECO:0000256" key="12">
    <source>
        <dbReference type="RuleBase" id="RU003357"/>
    </source>
</evidence>
<comment type="subcellular location">
    <subcellularLocation>
        <location evidence="1 11">Cell outer membrane</location>
        <topology evidence="1 11">Multi-pass membrane protein</topology>
    </subcellularLocation>
</comment>
<evidence type="ECO:0000256" key="13">
    <source>
        <dbReference type="SAM" id="SignalP"/>
    </source>
</evidence>
<evidence type="ECO:0008006" key="18">
    <source>
        <dbReference type="Google" id="ProtNLM"/>
    </source>
</evidence>
<evidence type="ECO:0000256" key="7">
    <source>
        <dbReference type="ARBA" id="ARBA00023065"/>
    </source>
</evidence>
<evidence type="ECO:0000256" key="6">
    <source>
        <dbReference type="ARBA" id="ARBA00023004"/>
    </source>
</evidence>
<keyword evidence="10 11" id="KW-0998">Cell outer membrane</keyword>
<evidence type="ECO:0000256" key="1">
    <source>
        <dbReference type="ARBA" id="ARBA00004571"/>
    </source>
</evidence>
<comment type="similarity">
    <text evidence="11 12">Belongs to the TonB-dependent receptor family.</text>
</comment>
<keyword evidence="5 11" id="KW-0812">Transmembrane</keyword>
<dbReference type="AlphaFoldDB" id="T0IGX3"/>
<protein>
    <recommendedName>
        <fullName evidence="18">TonB-denpendent receptor</fullName>
    </recommendedName>
</protein>
<sequence length="830" mass="90339">MSLNHRQARLFLGVAAAAIAPAFTSPATAQQQSAAAIKDVDIIVTAQRREERAQDVPIVVNVFSAQRLEELDVNEPQDLYGTVPSLVVGTQGNASREAQNFAIRGQATGYQSSPAVIIYMNEVPLPAVGGGLQGGPGLMVDLENVQVLSGPQGTLFGRNTTGGAVLYSPRKPTNAFEGYLEGTAGNYNLWGVEGALNIPVIDDKLMIRAVGAFQDRRGFTKDIVWNKWRDDTHWYSGRLGITLKPFEGVENYLMLYGSKSSNNGTGHIHEGFNIARMQSLGLCFEAPVPGLNFSCGVYQAQSDIAEDIGPRRTRLNADVYSRIKLWGAINTTTIELNDAVTLKNIFSYQRQIVDNAFDQDGTPIQQYGAQQDAALPDFPVPGLIEYGVPSAFFGLNPNQIYQNGGDIVRPDGNRQITEELQLQGNLLDNRLQFTAGAFYFENKNAGRSQTAEVQFCPAAATGLSAICPVRVSEGGTFKERSKAIYAQTTLDLGALAPQMETLRLTTGIRYTWDDIRASVNRAFASNARLKTDAATWTVGLDYHPVDNLMLYGKVSRGYKAGGILDAAVFAEKLTFAPEKLMTYETGFKSDWQLGGMPLRFNATYYFSDYSNIQRPTGDFNPDADPLTPGDQGLPGAQVLGASAHIQGLEIETSIRPAKGVEIGGTVSHTDADYTKFEYLVTGGPGGGPFPGCNGTVLPGQVADLSCRPFQFVTNWIYNIYGSVEIPVPEDAGKLSLYMNYSHVSRQPTSPLHDDSTEPGSILEPFGLLNASLSWRNIGRSGLDATLFVNNLLNKLYRVSNSNVYNDLLVASSLYGEPRMWGLKLRYSFGK</sequence>
<keyword evidence="9 11" id="KW-0472">Membrane</keyword>
<dbReference type="InterPro" id="IPR000531">
    <property type="entry name" value="Beta-barrel_TonB"/>
</dbReference>
<evidence type="ECO:0000259" key="15">
    <source>
        <dbReference type="Pfam" id="PF07715"/>
    </source>
</evidence>
<feature type="domain" description="TonB-dependent receptor-like beta-barrel" evidence="14">
    <location>
        <begin position="331"/>
        <end position="791"/>
    </location>
</feature>
<evidence type="ECO:0000256" key="9">
    <source>
        <dbReference type="ARBA" id="ARBA00023136"/>
    </source>
</evidence>
<dbReference type="PANTHER" id="PTHR32552">
    <property type="entry name" value="FERRICHROME IRON RECEPTOR-RELATED"/>
    <property type="match status" value="1"/>
</dbReference>
<dbReference type="Gene3D" id="2.40.170.20">
    <property type="entry name" value="TonB-dependent receptor, beta-barrel domain"/>
    <property type="match status" value="2"/>
</dbReference>
<keyword evidence="13" id="KW-0732">Signal</keyword>
<dbReference type="RefSeq" id="WP_021237699.1">
    <property type="nucleotide sequence ID" value="NZ_ATHO01000061.1"/>
</dbReference>
<keyword evidence="8 12" id="KW-0798">TonB box</keyword>
<accession>T0IGX3</accession>
<dbReference type="GO" id="GO:0009279">
    <property type="term" value="C:cell outer membrane"/>
    <property type="evidence" value="ECO:0007669"/>
    <property type="project" value="UniProtKB-SubCell"/>
</dbReference>
<keyword evidence="3 11" id="KW-1134">Transmembrane beta strand</keyword>
<dbReference type="SUPFAM" id="SSF56935">
    <property type="entry name" value="Porins"/>
    <property type="match status" value="1"/>
</dbReference>
<gene>
    <name evidence="16" type="ORF">L288_07050</name>
</gene>
<keyword evidence="2 11" id="KW-0813">Transport</keyword>
<keyword evidence="17" id="KW-1185">Reference proteome</keyword>
<evidence type="ECO:0000313" key="16">
    <source>
        <dbReference type="EMBL" id="EQB08864.1"/>
    </source>
</evidence>
<keyword evidence="7" id="KW-0406">Ion transport</keyword>
<evidence type="ECO:0000256" key="10">
    <source>
        <dbReference type="ARBA" id="ARBA00023237"/>
    </source>
</evidence>
<evidence type="ECO:0000259" key="14">
    <source>
        <dbReference type="Pfam" id="PF00593"/>
    </source>
</evidence>
<dbReference type="GO" id="GO:0006826">
    <property type="term" value="P:iron ion transport"/>
    <property type="evidence" value="ECO:0007669"/>
    <property type="project" value="UniProtKB-KW"/>
</dbReference>
<dbReference type="Pfam" id="PF07715">
    <property type="entry name" value="Plug"/>
    <property type="match status" value="1"/>
</dbReference>
<dbReference type="Proteomes" id="UP000015525">
    <property type="component" value="Unassembled WGS sequence"/>
</dbReference>
<name>T0IGX3_9SPHN</name>
<evidence type="ECO:0000256" key="11">
    <source>
        <dbReference type="PROSITE-ProRule" id="PRU01360"/>
    </source>
</evidence>
<dbReference type="EMBL" id="ATHO01000061">
    <property type="protein sequence ID" value="EQB08864.1"/>
    <property type="molecule type" value="Genomic_DNA"/>
</dbReference>
<feature type="signal peptide" evidence="13">
    <location>
        <begin position="1"/>
        <end position="29"/>
    </location>
</feature>